<evidence type="ECO:0000259" key="2">
    <source>
        <dbReference type="PROSITE" id="PS50234"/>
    </source>
</evidence>
<reference evidence="4" key="1">
    <citation type="journal article" date="2015" name="Genome Announc.">
        <title>Draft Genome Sequence of an Anaerobic Ammonium-Oxidizing Bacterium, "Candidatus Brocadia sinica".</title>
        <authorList>
            <person name="Oshiki M."/>
            <person name="Shinyako-Hata K."/>
            <person name="Satoh H."/>
            <person name="Okabe S."/>
        </authorList>
    </citation>
    <scope>NUCLEOTIDE SEQUENCE [LARGE SCALE GENOMIC DNA]</scope>
    <source>
        <strain evidence="4">JPN1</strain>
    </source>
</reference>
<dbReference type="RefSeq" id="WP_157842454.1">
    <property type="nucleotide sequence ID" value="NZ_BAFN01000001.1"/>
</dbReference>
<dbReference type="PROSITE" id="PS50234">
    <property type="entry name" value="VWFA"/>
    <property type="match status" value="1"/>
</dbReference>
<protein>
    <recommendedName>
        <fullName evidence="2">VWFA domain-containing protein</fullName>
    </recommendedName>
</protein>
<keyword evidence="1" id="KW-0472">Membrane</keyword>
<dbReference type="InterPro" id="IPR002035">
    <property type="entry name" value="VWF_A"/>
</dbReference>
<dbReference type="SUPFAM" id="SSF53300">
    <property type="entry name" value="vWA-like"/>
    <property type="match status" value="1"/>
</dbReference>
<dbReference type="NCBIfam" id="NF041940">
    <property type="entry name" value="choice_anch_X"/>
    <property type="match status" value="1"/>
</dbReference>
<comment type="caution">
    <text evidence="3">The sequence shown here is derived from an EMBL/GenBank/DDBJ whole genome shotgun (WGS) entry which is preliminary data.</text>
</comment>
<evidence type="ECO:0000313" key="4">
    <source>
        <dbReference type="Proteomes" id="UP000032309"/>
    </source>
</evidence>
<dbReference type="SUPFAM" id="SSF49344">
    <property type="entry name" value="CBD9-like"/>
    <property type="match status" value="1"/>
</dbReference>
<dbReference type="SMART" id="SM00327">
    <property type="entry name" value="VWA"/>
    <property type="match status" value="1"/>
</dbReference>
<name>A0ABQ0JX88_9BACT</name>
<dbReference type="InterPro" id="IPR036465">
    <property type="entry name" value="vWFA_dom_sf"/>
</dbReference>
<sequence>MAAVGGAGAANDCYTVTPLSGSVTIDGILTGIEWTGAPSKDLSTAGFQAKVRFKRSGNNLYFLVSVNDTGFNASDRIELNFDPFHNHATTTDDITFLIKRGNADHQKISGGGPPVAWVPGAGLDIEDGSTGGAPPDFATGWAAEVTISASDLGMSDLSVIMGFSLLVTNQDTSDQTSWPDPFPASPATWANLKTRYPIEYMIVLDQSGSMLDQSKWDNAKKAANFMANAMAILRDATYFEDKIGVVTFSWNNAANADQTTIPKPLAPVPAFPLGNYADALPAVSPPLPNYYTPIGKGLDAAFTALGTGVEETQRVALFLSDGLHNRPVTDVPLQPSHLNYDPCNGVAVWGVCPAGTDHRIQVNTVALGQDWGVDTALLTNIKNRFAGQQFGSTYTITTNVEDLKEFFIQSLDDLYQMNMASSGPGGTEFSVNAGERKLIVILSWTNPAGAVTFNLQQKVNPGDPWNNVACNVSAVENATVGYAICVVNNPPAGTWRAVDGMGNPLATADRQFVLLDLNLRARFAIDQKVHGTGLDIILTADLDEAGVPVTHDPVNRPVKVTVTIKRPGEGFGTYVSVRTPDNCEPRPPSLPPIRRDIDLIKTGLTMGVFTTAVTQPPNIDVKPDRFAKIDSLFKLCNKEGLIFIEDPGIELYDDGTHGDVTPNDGIYTLQFLNTQYEGSYVFRFKASGVSPSGSQFSRVKTIAEYVRVEVDPGQTIFDVRIYQQTGNLVLKEYYVIPRDKFGGYLGPGYPDQIQFYATGGQWVGPVIDYNNGIYSQLLSYDQTQGQPEVTSVIQGKPIKLSGPAIPCWWICLIIIIILLLIIAWLIIRKRRP</sequence>
<evidence type="ECO:0000313" key="3">
    <source>
        <dbReference type="EMBL" id="GAN33288.1"/>
    </source>
</evidence>
<proteinExistence type="predicted"/>
<organism evidence="3 4">
    <name type="scientific">Candidatus Brocadia sinica JPN1</name>
    <dbReference type="NCBI Taxonomy" id="1197129"/>
    <lineage>
        <taxon>Bacteria</taxon>
        <taxon>Pseudomonadati</taxon>
        <taxon>Planctomycetota</taxon>
        <taxon>Candidatus Brocadiia</taxon>
        <taxon>Candidatus Brocadiales</taxon>
        <taxon>Candidatus Brocadiaceae</taxon>
        <taxon>Candidatus Brocadia</taxon>
    </lineage>
</organism>
<dbReference type="Pfam" id="PF00092">
    <property type="entry name" value="VWA"/>
    <property type="match status" value="1"/>
</dbReference>
<keyword evidence="1" id="KW-1133">Transmembrane helix</keyword>
<evidence type="ECO:0000256" key="1">
    <source>
        <dbReference type="SAM" id="Phobius"/>
    </source>
</evidence>
<feature type="transmembrane region" description="Helical" evidence="1">
    <location>
        <begin position="807"/>
        <end position="827"/>
    </location>
</feature>
<keyword evidence="4" id="KW-1185">Reference proteome</keyword>
<keyword evidence="1" id="KW-0812">Transmembrane</keyword>
<dbReference type="Gene3D" id="3.40.50.410">
    <property type="entry name" value="von Willebrand factor, type A domain"/>
    <property type="match status" value="1"/>
</dbReference>
<dbReference type="Gene3D" id="2.60.40.1190">
    <property type="match status" value="1"/>
</dbReference>
<accession>A0ABQ0JX88</accession>
<feature type="domain" description="VWFA" evidence="2">
    <location>
        <begin position="199"/>
        <end position="411"/>
    </location>
</feature>
<gene>
    <name evidence="3" type="ORF">BROSI_A1805</name>
</gene>
<dbReference type="Proteomes" id="UP000032309">
    <property type="component" value="Unassembled WGS sequence"/>
</dbReference>
<dbReference type="EMBL" id="BAFN01000001">
    <property type="protein sequence ID" value="GAN33288.1"/>
    <property type="molecule type" value="Genomic_DNA"/>
</dbReference>